<dbReference type="PROSITE" id="PS50297">
    <property type="entry name" value="ANK_REP_REGION"/>
    <property type="match status" value="1"/>
</dbReference>
<evidence type="ECO:0000256" key="2">
    <source>
        <dbReference type="ARBA" id="ARBA00023043"/>
    </source>
</evidence>
<dbReference type="InterPro" id="IPR002110">
    <property type="entry name" value="Ankyrin_rpt"/>
</dbReference>
<protein>
    <submittedName>
        <fullName evidence="4">Uncharacterized protein</fullName>
    </submittedName>
</protein>
<dbReference type="HOGENOM" id="CLU_000134_18_1_1"/>
<dbReference type="SMART" id="SM00248">
    <property type="entry name" value="ANK"/>
    <property type="match status" value="4"/>
</dbReference>
<dbReference type="Gene3D" id="1.25.40.20">
    <property type="entry name" value="Ankyrin repeat-containing domain"/>
    <property type="match status" value="2"/>
</dbReference>
<dbReference type="InterPro" id="IPR050745">
    <property type="entry name" value="Multifunctional_regulatory"/>
</dbReference>
<proteinExistence type="predicted"/>
<name>A0A067M441_BOTB1</name>
<dbReference type="Pfam" id="PF00023">
    <property type="entry name" value="Ank"/>
    <property type="match status" value="1"/>
</dbReference>
<dbReference type="InParanoid" id="A0A067M441"/>
<dbReference type="Proteomes" id="UP000027195">
    <property type="component" value="Unassembled WGS sequence"/>
</dbReference>
<dbReference type="GO" id="GO:0005737">
    <property type="term" value="C:cytoplasm"/>
    <property type="evidence" value="ECO:0007669"/>
    <property type="project" value="TreeGrafter"/>
</dbReference>
<evidence type="ECO:0000313" key="5">
    <source>
        <dbReference type="Proteomes" id="UP000027195"/>
    </source>
</evidence>
<organism evidence="4 5">
    <name type="scientific">Botryobasidium botryosum (strain FD-172 SS1)</name>
    <dbReference type="NCBI Taxonomy" id="930990"/>
    <lineage>
        <taxon>Eukaryota</taxon>
        <taxon>Fungi</taxon>
        <taxon>Dikarya</taxon>
        <taxon>Basidiomycota</taxon>
        <taxon>Agaricomycotina</taxon>
        <taxon>Agaricomycetes</taxon>
        <taxon>Cantharellales</taxon>
        <taxon>Botryobasidiaceae</taxon>
        <taxon>Botryobasidium</taxon>
    </lineage>
</organism>
<dbReference type="EMBL" id="KL198078">
    <property type="protein sequence ID" value="KDQ09480.1"/>
    <property type="molecule type" value="Genomic_DNA"/>
</dbReference>
<dbReference type="InterPro" id="IPR036770">
    <property type="entry name" value="Ankyrin_rpt-contain_sf"/>
</dbReference>
<accession>A0A067M441</accession>
<feature type="repeat" description="ANK" evidence="3">
    <location>
        <begin position="180"/>
        <end position="216"/>
    </location>
</feature>
<dbReference type="Pfam" id="PF13637">
    <property type="entry name" value="Ank_4"/>
    <property type="match status" value="1"/>
</dbReference>
<dbReference type="STRING" id="930990.A0A067M441"/>
<evidence type="ECO:0000256" key="3">
    <source>
        <dbReference type="PROSITE-ProRule" id="PRU00023"/>
    </source>
</evidence>
<feature type="repeat" description="ANK" evidence="3">
    <location>
        <begin position="11"/>
        <end position="43"/>
    </location>
</feature>
<keyword evidence="5" id="KW-1185">Reference proteome</keyword>
<dbReference type="PANTHER" id="PTHR24189:SF50">
    <property type="entry name" value="ANKYRIN REPEAT AND SOCS BOX PROTEIN 2"/>
    <property type="match status" value="1"/>
</dbReference>
<sequence>MGADAEERDPLGRTRLHCAIHTKDFKRAKQLVEQGADVYARDKNGWEPLHFFAEIRTEFLDTLSPLPFAEMIQVLLSVGANLNAPDTNDSSLVFRLLVDAGADIRALDEKICLEMRHFIAHVLHHPDSTTDVEYLTVGVNANGADLQSYTYLDRAMWLGSPSLVDEPLRLGADLNAPGFDRRTPLHYAANLMRHPDGADTIKAFVDAEADVNAADCTGHTPLDAAVISHVCPPAFRIMFARRGQASAADLRFSDQFLRGFEGTDAAIDVIEAGESPICDTP</sequence>
<keyword evidence="1" id="KW-0677">Repeat</keyword>
<evidence type="ECO:0000256" key="1">
    <source>
        <dbReference type="ARBA" id="ARBA00022737"/>
    </source>
</evidence>
<dbReference type="AlphaFoldDB" id="A0A067M441"/>
<gene>
    <name evidence="4" type="ORF">BOTBODRAFT_179024</name>
</gene>
<evidence type="ECO:0000313" key="4">
    <source>
        <dbReference type="EMBL" id="KDQ09480.1"/>
    </source>
</evidence>
<keyword evidence="2 3" id="KW-0040">ANK repeat</keyword>
<reference evidence="5" key="1">
    <citation type="journal article" date="2014" name="Proc. Natl. Acad. Sci. U.S.A.">
        <title>Extensive sampling of basidiomycete genomes demonstrates inadequacy of the white-rot/brown-rot paradigm for wood decay fungi.</title>
        <authorList>
            <person name="Riley R."/>
            <person name="Salamov A.A."/>
            <person name="Brown D.W."/>
            <person name="Nagy L.G."/>
            <person name="Floudas D."/>
            <person name="Held B.W."/>
            <person name="Levasseur A."/>
            <person name="Lombard V."/>
            <person name="Morin E."/>
            <person name="Otillar R."/>
            <person name="Lindquist E.A."/>
            <person name="Sun H."/>
            <person name="LaButti K.M."/>
            <person name="Schmutz J."/>
            <person name="Jabbour D."/>
            <person name="Luo H."/>
            <person name="Baker S.E."/>
            <person name="Pisabarro A.G."/>
            <person name="Walton J.D."/>
            <person name="Blanchette R.A."/>
            <person name="Henrissat B."/>
            <person name="Martin F."/>
            <person name="Cullen D."/>
            <person name="Hibbett D.S."/>
            <person name="Grigoriev I.V."/>
        </authorList>
    </citation>
    <scope>NUCLEOTIDE SEQUENCE [LARGE SCALE GENOMIC DNA]</scope>
    <source>
        <strain evidence="5">FD-172 SS1</strain>
    </source>
</reference>
<dbReference type="PANTHER" id="PTHR24189">
    <property type="entry name" value="MYOTROPHIN"/>
    <property type="match status" value="1"/>
</dbReference>
<dbReference type="GO" id="GO:0005634">
    <property type="term" value="C:nucleus"/>
    <property type="evidence" value="ECO:0007669"/>
    <property type="project" value="TreeGrafter"/>
</dbReference>
<dbReference type="SUPFAM" id="SSF48403">
    <property type="entry name" value="Ankyrin repeat"/>
    <property type="match status" value="1"/>
</dbReference>
<dbReference type="OrthoDB" id="194358at2759"/>
<dbReference type="PROSITE" id="PS50088">
    <property type="entry name" value="ANK_REPEAT"/>
    <property type="match status" value="2"/>
</dbReference>